<name>A0A0K0N5J4_9CAUD</name>
<dbReference type="RefSeq" id="YP_009204513.1">
    <property type="nucleotide sequence ID" value="NC_028865.1"/>
</dbReference>
<keyword evidence="2" id="KW-1185">Reference proteome</keyword>
<dbReference type="EMBL" id="KR011062">
    <property type="protein sequence ID" value="AKJ71768.1"/>
    <property type="molecule type" value="Genomic_DNA"/>
</dbReference>
<proteinExistence type="predicted"/>
<accession>A0A0K0N5J4</accession>
<evidence type="ECO:0000313" key="1">
    <source>
        <dbReference type="EMBL" id="AKJ71768.1"/>
    </source>
</evidence>
<dbReference type="Proteomes" id="UP000203853">
    <property type="component" value="Segment"/>
</dbReference>
<organism evidence="1 2">
    <name type="scientific">Tsukamurella phage TIN2</name>
    <dbReference type="NCBI Taxonomy" id="1636545"/>
    <lineage>
        <taxon>Viruses</taxon>
        <taxon>Duplodnaviria</taxon>
        <taxon>Heunggongvirae</taxon>
        <taxon>Uroviricota</taxon>
        <taxon>Caudoviricetes</taxon>
        <taxon>Tinduovirus</taxon>
        <taxon>Tinduovirus TIN2</taxon>
    </lineage>
</organism>
<dbReference type="KEGG" id="vg:26631039"/>
<evidence type="ECO:0000313" key="2">
    <source>
        <dbReference type="Proteomes" id="UP000203853"/>
    </source>
</evidence>
<protein>
    <submittedName>
        <fullName evidence="1">Uncharacterized protein</fullName>
    </submittedName>
</protein>
<gene>
    <name evidence="1" type="ORF">TIN2_78</name>
</gene>
<sequence>MMEFKVDKYSHDTLAVFIQPEPGGQWEPISTNWYEPEFANRHMLKLKRINRICSGKPLLRTVLKIERA</sequence>
<dbReference type="GeneID" id="26631039"/>
<reference evidence="1 2" key="1">
    <citation type="journal article" date="2015" name="Appl. Environ. Microbiol.">
        <title>Three of a Kind: Genetically Similar Tsukamurella Phages TIN2, TIN3, and TIN4.</title>
        <authorList>
            <person name="Dyson Z.A."/>
            <person name="Tucci J."/>
            <person name="Seviour R.J."/>
            <person name="Petrovski S."/>
        </authorList>
    </citation>
    <scope>NUCLEOTIDE SEQUENCE [LARGE SCALE GENOMIC DNA]</scope>
</reference>